<protein>
    <submittedName>
        <fullName evidence="1">Uncharacterized protein</fullName>
    </submittedName>
</protein>
<gene>
    <name evidence="1" type="ORF">JL09_g6837</name>
</gene>
<accession>A0A099NKT5</accession>
<name>A0A099NKT5_PICKU</name>
<organism evidence="1 2">
    <name type="scientific">Pichia kudriavzevii</name>
    <name type="common">Yeast</name>
    <name type="synonym">Issatchenkia orientalis</name>
    <dbReference type="NCBI Taxonomy" id="4909"/>
    <lineage>
        <taxon>Eukaryota</taxon>
        <taxon>Fungi</taxon>
        <taxon>Dikarya</taxon>
        <taxon>Ascomycota</taxon>
        <taxon>Saccharomycotina</taxon>
        <taxon>Pichiomycetes</taxon>
        <taxon>Pichiales</taxon>
        <taxon>Pichiaceae</taxon>
        <taxon>Pichia</taxon>
    </lineage>
</organism>
<dbReference type="Proteomes" id="UP000029867">
    <property type="component" value="Unassembled WGS sequence"/>
</dbReference>
<reference evidence="2" key="1">
    <citation type="journal article" date="2014" name="Microb. Cell Fact.">
        <title>Exploiting Issatchenkia orientalis SD108 for succinic acid production.</title>
        <authorList>
            <person name="Xiao H."/>
            <person name="Shao Z."/>
            <person name="Jiang Y."/>
            <person name="Dole S."/>
            <person name="Zhao H."/>
        </authorList>
    </citation>
    <scope>NUCLEOTIDE SEQUENCE [LARGE SCALE GENOMIC DNA]</scope>
    <source>
        <strain evidence="2">SD108</strain>
    </source>
</reference>
<comment type="caution">
    <text evidence="1">The sequence shown here is derived from an EMBL/GenBank/DDBJ whole genome shotgun (WGS) entry which is preliminary data.</text>
</comment>
<proteinExistence type="predicted"/>
<evidence type="ECO:0000313" key="1">
    <source>
        <dbReference type="EMBL" id="KGK32556.1"/>
    </source>
</evidence>
<evidence type="ECO:0000313" key="2">
    <source>
        <dbReference type="Proteomes" id="UP000029867"/>
    </source>
</evidence>
<dbReference type="AlphaFoldDB" id="A0A099NKT5"/>
<dbReference type="HOGENOM" id="CLU_2942063_0_0_1"/>
<dbReference type="EMBL" id="JQFK01002118">
    <property type="protein sequence ID" value="KGK32556.1"/>
    <property type="molecule type" value="Genomic_DNA"/>
</dbReference>
<sequence length="60" mass="6911">MEFQKQSYLHQTVRKINPTKWIGVQKRPLHPAAMSTRLLHKGKAKSKLLGGWLQRQPCCG</sequence>